<dbReference type="GO" id="GO:0000455">
    <property type="term" value="P:enzyme-directed rRNA pseudouridine synthesis"/>
    <property type="evidence" value="ECO:0007669"/>
    <property type="project" value="UniProtKB-ARBA"/>
</dbReference>
<dbReference type="CDD" id="cd00165">
    <property type="entry name" value="S4"/>
    <property type="match status" value="1"/>
</dbReference>
<dbReference type="SUPFAM" id="SSF55174">
    <property type="entry name" value="Alpha-L RNA-binding motif"/>
    <property type="match status" value="1"/>
</dbReference>
<dbReference type="CDD" id="cd02554">
    <property type="entry name" value="PseudoU_synth_RluF"/>
    <property type="match status" value="1"/>
</dbReference>
<evidence type="ECO:0000313" key="7">
    <source>
        <dbReference type="Proteomes" id="UP000243406"/>
    </source>
</evidence>
<evidence type="ECO:0000256" key="3">
    <source>
        <dbReference type="PROSITE-ProRule" id="PRU00182"/>
    </source>
</evidence>
<dbReference type="PROSITE" id="PS01149">
    <property type="entry name" value="PSI_RSU"/>
    <property type="match status" value="1"/>
</dbReference>
<dbReference type="InterPro" id="IPR018496">
    <property type="entry name" value="PsdUridine_synth_RsuA/RluB_CS"/>
</dbReference>
<dbReference type="PROSITE" id="PS50889">
    <property type="entry name" value="S4"/>
    <property type="match status" value="1"/>
</dbReference>
<dbReference type="AlphaFoldDB" id="A0A1T4ZYM8"/>
<dbReference type="OrthoDB" id="9807213at2"/>
<dbReference type="PANTHER" id="PTHR47683">
    <property type="entry name" value="PSEUDOURIDINE SYNTHASE FAMILY PROTEIN-RELATED"/>
    <property type="match status" value="1"/>
</dbReference>
<dbReference type="SUPFAM" id="SSF55120">
    <property type="entry name" value="Pseudouridine synthase"/>
    <property type="match status" value="1"/>
</dbReference>
<feature type="domain" description="RNA-binding S4" evidence="5">
    <location>
        <begin position="1"/>
        <end position="57"/>
    </location>
</feature>
<comment type="similarity">
    <text evidence="1 4">Belongs to the pseudouridine synthase RsuA family.</text>
</comment>
<dbReference type="PANTHER" id="PTHR47683:SF2">
    <property type="entry name" value="RNA-BINDING S4 DOMAIN-CONTAINING PROTEIN"/>
    <property type="match status" value="1"/>
</dbReference>
<dbReference type="RefSeq" id="WP_079588522.1">
    <property type="nucleotide sequence ID" value="NZ_FUYN01000001.1"/>
</dbReference>
<dbReference type="InterPro" id="IPR020103">
    <property type="entry name" value="PsdUridine_synth_cat_dom_sf"/>
</dbReference>
<dbReference type="GO" id="GO:0003723">
    <property type="term" value="F:RNA binding"/>
    <property type="evidence" value="ECO:0007669"/>
    <property type="project" value="UniProtKB-KW"/>
</dbReference>
<sequence length="236" mass="27089">MRLNNYISSSGLCSRRKADELIKNNKVKVNSKIADLGYQVSEGDIVEVDGTIIKPKEDKVYIALYKPVGITCTTEGHIEGNIVDYVNYKERIFPIGRLDKDSEGLILLTNDGDIVNRILREENHHEKEYIVTVDKPLDSKTLKQMSQGVRIYNPVKNTYTTTKPCKIHKISEKSFKIVLSQGLNRQIRRMCQHFGYKVRKLKRVRILNITLDGLSYGKWRFLTQAEVASLKTKTDI</sequence>
<evidence type="ECO:0000256" key="1">
    <source>
        <dbReference type="ARBA" id="ARBA00008348"/>
    </source>
</evidence>
<dbReference type="GO" id="GO:0120159">
    <property type="term" value="F:rRNA pseudouridine synthase activity"/>
    <property type="evidence" value="ECO:0007669"/>
    <property type="project" value="UniProtKB-ARBA"/>
</dbReference>
<evidence type="ECO:0000256" key="4">
    <source>
        <dbReference type="RuleBase" id="RU003887"/>
    </source>
</evidence>
<proteinExistence type="inferred from homology"/>
<dbReference type="InterPro" id="IPR036986">
    <property type="entry name" value="S4_RNA-bd_sf"/>
</dbReference>
<keyword evidence="7" id="KW-1185">Reference proteome</keyword>
<name>A0A1T4ZYM8_9FIRM</name>
<dbReference type="SMART" id="SM00363">
    <property type="entry name" value="S4"/>
    <property type="match status" value="1"/>
</dbReference>
<keyword evidence="3" id="KW-0694">RNA-binding</keyword>
<dbReference type="InterPro" id="IPR042092">
    <property type="entry name" value="PsdUridine_s_RsuA/RluB/E/F_cat"/>
</dbReference>
<dbReference type="EMBL" id="FUYN01000001">
    <property type="protein sequence ID" value="SKB27830.1"/>
    <property type="molecule type" value="Genomic_DNA"/>
</dbReference>
<dbReference type="FunFam" id="3.30.70.1560:FF:000002">
    <property type="entry name" value="Pseudouridine synthase"/>
    <property type="match status" value="1"/>
</dbReference>
<accession>A0A1T4ZYM8</accession>
<evidence type="ECO:0000256" key="2">
    <source>
        <dbReference type="ARBA" id="ARBA00023235"/>
    </source>
</evidence>
<dbReference type="Proteomes" id="UP000243406">
    <property type="component" value="Unassembled WGS sequence"/>
</dbReference>
<dbReference type="Gene3D" id="3.30.70.1560">
    <property type="entry name" value="Alpha-L RNA-binding motif"/>
    <property type="match status" value="1"/>
</dbReference>
<keyword evidence="2 4" id="KW-0413">Isomerase</keyword>
<dbReference type="Pfam" id="PF01479">
    <property type="entry name" value="S4"/>
    <property type="match status" value="1"/>
</dbReference>
<dbReference type="EC" id="5.4.99.-" evidence="4"/>
<evidence type="ECO:0000259" key="5">
    <source>
        <dbReference type="SMART" id="SM00363"/>
    </source>
</evidence>
<dbReference type="Gene3D" id="3.30.70.580">
    <property type="entry name" value="Pseudouridine synthase I, catalytic domain, N-terminal subdomain"/>
    <property type="match status" value="1"/>
</dbReference>
<dbReference type="Gene3D" id="3.10.290.10">
    <property type="entry name" value="RNA-binding S4 domain"/>
    <property type="match status" value="1"/>
</dbReference>
<protein>
    <recommendedName>
        <fullName evidence="4">Pseudouridine synthase</fullName>
        <ecNumber evidence="4">5.4.99.-</ecNumber>
    </recommendedName>
</protein>
<dbReference type="InterPro" id="IPR020094">
    <property type="entry name" value="TruA/RsuA/RluB/E/F_N"/>
</dbReference>
<dbReference type="NCBIfam" id="TIGR00093">
    <property type="entry name" value="pseudouridine synthase"/>
    <property type="match status" value="1"/>
</dbReference>
<gene>
    <name evidence="6" type="ORF">SAMN02745120_0548</name>
</gene>
<dbReference type="InterPro" id="IPR000748">
    <property type="entry name" value="PsdUridine_synth_RsuA/RluB/E/F"/>
</dbReference>
<dbReference type="InterPro" id="IPR006145">
    <property type="entry name" value="PsdUridine_synth_RsuA/RluA"/>
</dbReference>
<dbReference type="FunFam" id="3.10.290.10:FF:000003">
    <property type="entry name" value="Pseudouridine synthase"/>
    <property type="match status" value="1"/>
</dbReference>
<organism evidence="6 7">
    <name type="scientific">Acetoanaerobium noterae</name>
    <dbReference type="NCBI Taxonomy" id="745369"/>
    <lineage>
        <taxon>Bacteria</taxon>
        <taxon>Bacillati</taxon>
        <taxon>Bacillota</taxon>
        <taxon>Clostridia</taxon>
        <taxon>Peptostreptococcales</taxon>
        <taxon>Filifactoraceae</taxon>
        <taxon>Acetoanaerobium</taxon>
    </lineage>
</organism>
<dbReference type="InterPro" id="IPR050343">
    <property type="entry name" value="RsuA_PseudoU_synthase"/>
</dbReference>
<dbReference type="Pfam" id="PF00849">
    <property type="entry name" value="PseudoU_synth_2"/>
    <property type="match status" value="1"/>
</dbReference>
<dbReference type="InterPro" id="IPR002942">
    <property type="entry name" value="S4_RNA-bd"/>
</dbReference>
<reference evidence="7" key="1">
    <citation type="submission" date="2017-02" db="EMBL/GenBank/DDBJ databases">
        <authorList>
            <person name="Varghese N."/>
            <person name="Submissions S."/>
        </authorList>
    </citation>
    <scope>NUCLEOTIDE SEQUENCE [LARGE SCALE GENOMIC DNA]</scope>
    <source>
        <strain evidence="7">ATCC 35199</strain>
    </source>
</reference>
<evidence type="ECO:0000313" key="6">
    <source>
        <dbReference type="EMBL" id="SKB27830.1"/>
    </source>
</evidence>